<dbReference type="RefSeq" id="WP_129965468.1">
    <property type="nucleotide sequence ID" value="NZ_JACBZE010000005.1"/>
</dbReference>
<dbReference type="PANTHER" id="PTHR23131:SF4">
    <property type="entry name" value="METALLO-BETA-LACTAMASE SUPERFAMILY POTEIN"/>
    <property type="match status" value="1"/>
</dbReference>
<comment type="caution">
    <text evidence="2">The sequence shown here is derived from an EMBL/GenBank/DDBJ whole genome shotgun (WGS) entry which is preliminary data.</text>
</comment>
<dbReference type="Pfam" id="PF00753">
    <property type="entry name" value="Lactamase_B"/>
    <property type="match status" value="1"/>
</dbReference>
<dbReference type="AlphaFoldDB" id="A0A4Q4J651"/>
<reference evidence="2 3" key="1">
    <citation type="submission" date="2019-02" db="EMBL/GenBank/DDBJ databases">
        <authorList>
            <person name="Feng G."/>
        </authorList>
    </citation>
    <scope>NUCLEOTIDE SEQUENCE [LARGE SCALE GENOMIC DNA]</scope>
    <source>
        <strain evidence="2 3">DSM 26779</strain>
    </source>
</reference>
<proteinExistence type="predicted"/>
<dbReference type="Proteomes" id="UP000292734">
    <property type="component" value="Unassembled WGS sequence"/>
</dbReference>
<dbReference type="InterPro" id="IPR050662">
    <property type="entry name" value="Sec-metab_biosynth-thioest"/>
</dbReference>
<dbReference type="InterPro" id="IPR001279">
    <property type="entry name" value="Metallo-B-lactamas"/>
</dbReference>
<name>A0A4Q4J651_9SPHN</name>
<dbReference type="InterPro" id="IPR036866">
    <property type="entry name" value="RibonucZ/Hydroxyglut_hydro"/>
</dbReference>
<dbReference type="Gene3D" id="1.10.10.10">
    <property type="entry name" value="Winged helix-like DNA-binding domain superfamily/Winged helix DNA-binding domain"/>
    <property type="match status" value="1"/>
</dbReference>
<dbReference type="GO" id="GO:0016787">
    <property type="term" value="F:hydrolase activity"/>
    <property type="evidence" value="ECO:0007669"/>
    <property type="project" value="UniProtKB-KW"/>
</dbReference>
<keyword evidence="2" id="KW-0378">Hydrolase</keyword>
<dbReference type="SMART" id="SM00849">
    <property type="entry name" value="Lactamase_B"/>
    <property type="match status" value="1"/>
</dbReference>
<dbReference type="Gene3D" id="3.60.15.10">
    <property type="entry name" value="Ribonuclease Z/Hydroxyacylglutathione hydrolase-like"/>
    <property type="match status" value="1"/>
</dbReference>
<dbReference type="Pfam" id="PF21221">
    <property type="entry name" value="B_lactamase-like_C"/>
    <property type="match status" value="1"/>
</dbReference>
<evidence type="ECO:0000259" key="1">
    <source>
        <dbReference type="SMART" id="SM00849"/>
    </source>
</evidence>
<evidence type="ECO:0000313" key="2">
    <source>
        <dbReference type="EMBL" id="RYM01508.1"/>
    </source>
</evidence>
<dbReference type="SUPFAM" id="SSF56281">
    <property type="entry name" value="Metallo-hydrolase/oxidoreductase"/>
    <property type="match status" value="1"/>
</dbReference>
<dbReference type="EMBL" id="SEOM01000004">
    <property type="protein sequence ID" value="RYM01508.1"/>
    <property type="molecule type" value="Genomic_DNA"/>
</dbReference>
<gene>
    <name evidence="2" type="ORF">EWH08_12555</name>
</gene>
<protein>
    <submittedName>
        <fullName evidence="2">MBL fold metallo-hydrolase</fullName>
    </submittedName>
</protein>
<dbReference type="PANTHER" id="PTHR23131">
    <property type="entry name" value="ENDORIBONUCLEASE LACTB2"/>
    <property type="match status" value="1"/>
</dbReference>
<evidence type="ECO:0000313" key="3">
    <source>
        <dbReference type="Proteomes" id="UP000292734"/>
    </source>
</evidence>
<sequence length="354" mass="39288">MMKDMLSYPPLEEPEVGEGTATEVAEGVFWLKMPMGGSIGAINLWALADGDGWTIVDTGLRTTETSAAWRRAFASTLGGRPVTRIIVTHLHPDHSGMAGWLAQKQPARLWMTRLEYLTLRVLAAYTGQEAPEEAIGFYRAAGWDEDALDHYRARFGEFGKMLYPLPNSFHALDDGQRIMIGDREWIVVVGKGHSPEHALLYCPQAKLLISGDQVLPQISSNVSVQAMQPDADPLTDWLETLDAVRRRVPDDVLVLPSHGRPFFGLHGRIGALIEGHEAALVRLLELLERPCRAVDVFPALFKRRIDRKILGLATGESLAHLACLRTRGLASDAVDRDGIRWWRASKNERAPHPA</sequence>
<feature type="domain" description="Metallo-beta-lactamase" evidence="1">
    <location>
        <begin position="41"/>
        <end position="258"/>
    </location>
</feature>
<accession>A0A4Q4J651</accession>
<dbReference type="InterPro" id="IPR036388">
    <property type="entry name" value="WH-like_DNA-bd_sf"/>
</dbReference>
<dbReference type="InterPro" id="IPR048933">
    <property type="entry name" value="B_lactamase-like_C"/>
</dbReference>
<organism evidence="2 3">
    <name type="scientific">Sphingobium indicum</name>
    <dbReference type="NCBI Taxonomy" id="332055"/>
    <lineage>
        <taxon>Bacteria</taxon>
        <taxon>Pseudomonadati</taxon>
        <taxon>Pseudomonadota</taxon>
        <taxon>Alphaproteobacteria</taxon>
        <taxon>Sphingomonadales</taxon>
        <taxon>Sphingomonadaceae</taxon>
        <taxon>Sphingobium</taxon>
    </lineage>
</organism>